<gene>
    <name evidence="1" type="ORF">MPNT_230029</name>
</gene>
<keyword evidence="2" id="KW-1185">Reference proteome</keyword>
<sequence length="70" mass="8033">MNAEQRLYHWDSLPQKGQEGTRRAKVGSYPIKQKVKQPGWITAIGWYGPQTEPTLVEGDMARRFCPFPSL</sequence>
<dbReference type="AlphaFoldDB" id="A0A8J2BIJ4"/>
<name>A0A8J2BIJ4_9BACT</name>
<accession>A0A8J2BIJ4</accession>
<protein>
    <submittedName>
        <fullName evidence="1">Uncharacterized protein</fullName>
    </submittedName>
</protein>
<evidence type="ECO:0000313" key="1">
    <source>
        <dbReference type="EMBL" id="CAF0697820.1"/>
    </source>
</evidence>
<comment type="caution">
    <text evidence="1">The sequence shown here is derived from an EMBL/GenBank/DDBJ whole genome shotgun (WGS) entry which is preliminary data.</text>
</comment>
<reference evidence="1" key="1">
    <citation type="submission" date="2021-02" db="EMBL/GenBank/DDBJ databases">
        <authorList>
            <person name="Cremers G."/>
            <person name="Picone N."/>
        </authorList>
    </citation>
    <scope>NUCLEOTIDE SEQUENCE</scope>
    <source>
        <strain evidence="1">PQ17</strain>
    </source>
</reference>
<dbReference type="Proteomes" id="UP000663859">
    <property type="component" value="Unassembled WGS sequence"/>
</dbReference>
<organism evidence="1 2">
    <name type="scientific">Candidatus Methylacidithermus pantelleriae</name>
    <dbReference type="NCBI Taxonomy" id="2744239"/>
    <lineage>
        <taxon>Bacteria</taxon>
        <taxon>Pseudomonadati</taxon>
        <taxon>Verrucomicrobiota</taxon>
        <taxon>Methylacidiphilae</taxon>
        <taxon>Methylacidiphilales</taxon>
        <taxon>Methylacidiphilaceae</taxon>
        <taxon>Candidatus Methylacidithermus</taxon>
    </lineage>
</organism>
<dbReference type="EMBL" id="CAJNOB010000016">
    <property type="protein sequence ID" value="CAF0697820.1"/>
    <property type="molecule type" value="Genomic_DNA"/>
</dbReference>
<proteinExistence type="predicted"/>
<evidence type="ECO:0000313" key="2">
    <source>
        <dbReference type="Proteomes" id="UP000663859"/>
    </source>
</evidence>